<gene>
    <name evidence="1" type="ORF">F2Q70_00043770</name>
</gene>
<evidence type="ECO:0000313" key="1">
    <source>
        <dbReference type="EMBL" id="KAF2592855.1"/>
    </source>
</evidence>
<comment type="caution">
    <text evidence="1">The sequence shown here is derived from an EMBL/GenBank/DDBJ whole genome shotgun (WGS) entry which is preliminary data.</text>
</comment>
<protein>
    <submittedName>
        <fullName evidence="1">Uncharacterized protein</fullName>
    </submittedName>
</protein>
<reference evidence="1" key="1">
    <citation type="submission" date="2019-12" db="EMBL/GenBank/DDBJ databases">
        <title>Genome sequencing and annotation of Brassica cretica.</title>
        <authorList>
            <person name="Studholme D.J."/>
            <person name="Sarris P.F."/>
        </authorList>
    </citation>
    <scope>NUCLEOTIDE SEQUENCE</scope>
    <source>
        <strain evidence="1">PFS-102/07</strain>
        <tissue evidence="1">Leaf</tissue>
    </source>
</reference>
<sequence length="96" mass="10939">MRSFFEGKKTSIAKNLKRASSSCSQIRSAFKQRGNCRSHRAHLQRQDGCSYKLQPMDGDTIVCKNEWATCYLVDCVRSQHVTSVLSFTQMERQAAC</sequence>
<dbReference type="EMBL" id="QGKY02000164">
    <property type="protein sequence ID" value="KAF2592855.1"/>
    <property type="molecule type" value="Genomic_DNA"/>
</dbReference>
<organism evidence="1">
    <name type="scientific">Brassica cretica</name>
    <name type="common">Mustard</name>
    <dbReference type="NCBI Taxonomy" id="69181"/>
    <lineage>
        <taxon>Eukaryota</taxon>
        <taxon>Viridiplantae</taxon>
        <taxon>Streptophyta</taxon>
        <taxon>Embryophyta</taxon>
        <taxon>Tracheophyta</taxon>
        <taxon>Spermatophyta</taxon>
        <taxon>Magnoliopsida</taxon>
        <taxon>eudicotyledons</taxon>
        <taxon>Gunneridae</taxon>
        <taxon>Pentapetalae</taxon>
        <taxon>rosids</taxon>
        <taxon>malvids</taxon>
        <taxon>Brassicales</taxon>
        <taxon>Brassicaceae</taxon>
        <taxon>Brassiceae</taxon>
        <taxon>Brassica</taxon>
    </lineage>
</organism>
<accession>A0A8S9KEJ0</accession>
<dbReference type="AlphaFoldDB" id="A0A8S9KEJ0"/>
<proteinExistence type="predicted"/>
<name>A0A8S9KEJ0_BRACR</name>